<dbReference type="PROSITE" id="PS50109">
    <property type="entry name" value="HIS_KIN"/>
    <property type="match status" value="1"/>
</dbReference>
<evidence type="ECO:0000256" key="8">
    <source>
        <dbReference type="SAM" id="Coils"/>
    </source>
</evidence>
<name>A0ABT7C1W4_9CYAN</name>
<accession>A0ABT7C1W4</accession>
<dbReference type="InterPro" id="IPR003594">
    <property type="entry name" value="HATPase_dom"/>
</dbReference>
<protein>
    <recommendedName>
        <fullName evidence="2">histidine kinase</fullName>
        <ecNumber evidence="2">2.7.13.3</ecNumber>
    </recommendedName>
</protein>
<dbReference type="NCBIfam" id="TIGR00229">
    <property type="entry name" value="sensory_box"/>
    <property type="match status" value="1"/>
</dbReference>
<dbReference type="SMART" id="SM00388">
    <property type="entry name" value="HisKA"/>
    <property type="match status" value="1"/>
</dbReference>
<dbReference type="Gene3D" id="3.30.565.10">
    <property type="entry name" value="Histidine kinase-like ATPase, C-terminal domain"/>
    <property type="match status" value="1"/>
</dbReference>
<dbReference type="InterPro" id="IPR000700">
    <property type="entry name" value="PAS-assoc_C"/>
</dbReference>
<evidence type="ECO:0000256" key="4">
    <source>
        <dbReference type="ARBA" id="ARBA00022679"/>
    </source>
</evidence>
<evidence type="ECO:0000259" key="9">
    <source>
        <dbReference type="PROSITE" id="PS50109"/>
    </source>
</evidence>
<dbReference type="CDD" id="cd00082">
    <property type="entry name" value="HisKA"/>
    <property type="match status" value="1"/>
</dbReference>
<dbReference type="InterPro" id="IPR035965">
    <property type="entry name" value="PAS-like_dom_sf"/>
</dbReference>
<dbReference type="PRINTS" id="PR00344">
    <property type="entry name" value="BCTRLSENSOR"/>
</dbReference>
<evidence type="ECO:0000256" key="7">
    <source>
        <dbReference type="PROSITE-ProRule" id="PRU00169"/>
    </source>
</evidence>
<organism evidence="13 14">
    <name type="scientific">Roseofilum casamattae BLCC-M143</name>
    <dbReference type="NCBI Taxonomy" id="3022442"/>
    <lineage>
        <taxon>Bacteria</taxon>
        <taxon>Bacillati</taxon>
        <taxon>Cyanobacteriota</taxon>
        <taxon>Cyanophyceae</taxon>
        <taxon>Desertifilales</taxon>
        <taxon>Desertifilaceae</taxon>
        <taxon>Roseofilum</taxon>
        <taxon>Roseofilum casamattae</taxon>
    </lineage>
</organism>
<dbReference type="SUPFAM" id="SSF47384">
    <property type="entry name" value="Homodimeric domain of signal transducing histidine kinase"/>
    <property type="match status" value="1"/>
</dbReference>
<dbReference type="SUPFAM" id="SSF52172">
    <property type="entry name" value="CheY-like"/>
    <property type="match status" value="1"/>
</dbReference>
<dbReference type="Pfam" id="PF13426">
    <property type="entry name" value="PAS_9"/>
    <property type="match status" value="1"/>
</dbReference>
<dbReference type="CDD" id="cd00130">
    <property type="entry name" value="PAS"/>
    <property type="match status" value="1"/>
</dbReference>
<evidence type="ECO:0000256" key="6">
    <source>
        <dbReference type="ARBA" id="ARBA00023012"/>
    </source>
</evidence>
<dbReference type="InterPro" id="IPR001789">
    <property type="entry name" value="Sig_transdc_resp-reg_receiver"/>
</dbReference>
<keyword evidence="3 7" id="KW-0597">Phosphoprotein</keyword>
<evidence type="ECO:0000259" key="11">
    <source>
        <dbReference type="PROSITE" id="PS50112"/>
    </source>
</evidence>
<evidence type="ECO:0000259" key="12">
    <source>
        <dbReference type="PROSITE" id="PS50113"/>
    </source>
</evidence>
<dbReference type="Pfam" id="PF00072">
    <property type="entry name" value="Response_reg"/>
    <property type="match status" value="1"/>
</dbReference>
<feature type="domain" description="Response regulatory" evidence="10">
    <location>
        <begin position="663"/>
        <end position="779"/>
    </location>
</feature>
<proteinExistence type="predicted"/>
<dbReference type="SUPFAM" id="SSF55874">
    <property type="entry name" value="ATPase domain of HSP90 chaperone/DNA topoisomerase II/histidine kinase"/>
    <property type="match status" value="1"/>
</dbReference>
<evidence type="ECO:0000259" key="10">
    <source>
        <dbReference type="PROSITE" id="PS50110"/>
    </source>
</evidence>
<dbReference type="PROSITE" id="PS50110">
    <property type="entry name" value="RESPONSE_REGULATORY"/>
    <property type="match status" value="1"/>
</dbReference>
<comment type="catalytic activity">
    <reaction evidence="1">
        <text>ATP + protein L-histidine = ADP + protein N-phospho-L-histidine.</text>
        <dbReference type="EC" id="2.7.13.3"/>
    </reaction>
</comment>
<keyword evidence="6" id="KW-0902">Two-component regulatory system</keyword>
<dbReference type="InterPro" id="IPR036097">
    <property type="entry name" value="HisK_dim/P_sf"/>
</dbReference>
<dbReference type="InterPro" id="IPR011006">
    <property type="entry name" value="CheY-like_superfamily"/>
</dbReference>
<dbReference type="SMART" id="SM00387">
    <property type="entry name" value="HATPase_c"/>
    <property type="match status" value="1"/>
</dbReference>
<keyword evidence="8" id="KW-0175">Coiled coil</keyword>
<dbReference type="EC" id="2.7.13.3" evidence="2"/>
<gene>
    <name evidence="13" type="ORF">PMH09_17890</name>
</gene>
<evidence type="ECO:0000313" key="13">
    <source>
        <dbReference type="EMBL" id="MDJ1185062.1"/>
    </source>
</evidence>
<sequence length="871" mass="98616">MDENQAAASVSSVSLSSSSPSRLWQCLSGFVLLVAAIARHENVNGLAIISWLADRVSSGINRLGDRFASVLTTVLVLIMARKQRKMPKQNAQTLPNASHNVGISLDVARDSWSILIVNSDLEFYRDLLVDFQGFYFQDKPVKVTLQKTAARAKQCLQEETDFCLILLDLDLEEQEIGLELIQWIRRELNDSLMRAIVCVPKMDEELELSLLLNPDIQDWDCREEMSSRRLKRILVKGLKSYQEVRERTEELQQEISDRALAEKAREVVEDKFTKAFQCTPHPITITSTKDGRHLEVNDAFLKTTGYTSEEVIGRTAVELNLWQNMEERINLFETLVNQGFIRDYEFEFKTKLGDRRTALLSADIINLHGEDCLLSVTNDITQRKQAEEALEQAKETAEQANRAKSEFLANMSHELRTPLNAILGFTQVMSRDRSLEGEHQENLAIIERSGEHLLELINDILEMSKIEAGRVTLNPSNFDLLRLLKNIEEMLLMKVHSKGLQLLFECEARVPQFIYTDEGKLRQVLINLLGNGIKFTEQGGVVLRVEQLLAAEEAEPESDRITIQFEVEDTGAGISEDEIHELFEPFSQTESGRRSQQGTGLGLPISRQFVQLMGGDITVESKVNCGSIFRFTIETKSVEQSQIASSLLTCKVKGLAPGQSSKRILAVDDRRESRMLLVQLLGNLGFQVEVAGNGEEAIAVWKKWYPHLILMDMQMPVMDGYEATRQIKSTPKGRTTTIFALTASAFEEEKDLVLMAGCDEFIRKPFRETVLLEKIAQHLGIEYIYEESEPVAESEPLPATPERPLEEYMLEMTPGWIEELYQTAVKGFDDEMVDLIATIPDSLSPLSQTLSEWAHNFRFDCVIALIEKVRS</sequence>
<dbReference type="RefSeq" id="WP_283759713.1">
    <property type="nucleotide sequence ID" value="NZ_JAQOSQ010000025.1"/>
</dbReference>
<dbReference type="SUPFAM" id="SSF55785">
    <property type="entry name" value="PYP-like sensor domain (PAS domain)"/>
    <property type="match status" value="1"/>
</dbReference>
<evidence type="ECO:0000313" key="14">
    <source>
        <dbReference type="Proteomes" id="UP001232992"/>
    </source>
</evidence>
<dbReference type="InterPro" id="IPR000014">
    <property type="entry name" value="PAS"/>
</dbReference>
<feature type="coiled-coil region" evidence="8">
    <location>
        <begin position="376"/>
        <end position="410"/>
    </location>
</feature>
<dbReference type="InterPro" id="IPR005467">
    <property type="entry name" value="His_kinase_dom"/>
</dbReference>
<dbReference type="SMART" id="SM00091">
    <property type="entry name" value="PAS"/>
    <property type="match status" value="1"/>
</dbReference>
<dbReference type="Gene3D" id="3.30.450.20">
    <property type="entry name" value="PAS domain"/>
    <property type="match status" value="1"/>
</dbReference>
<dbReference type="PROSITE" id="PS50113">
    <property type="entry name" value="PAC"/>
    <property type="match status" value="1"/>
</dbReference>
<feature type="domain" description="PAC" evidence="12">
    <location>
        <begin position="342"/>
        <end position="392"/>
    </location>
</feature>
<dbReference type="Pfam" id="PF00512">
    <property type="entry name" value="HisKA"/>
    <property type="match status" value="1"/>
</dbReference>
<dbReference type="Gene3D" id="3.40.50.2300">
    <property type="match status" value="1"/>
</dbReference>
<dbReference type="Gene3D" id="1.10.287.130">
    <property type="match status" value="1"/>
</dbReference>
<dbReference type="SMART" id="SM00448">
    <property type="entry name" value="REC"/>
    <property type="match status" value="1"/>
</dbReference>
<dbReference type="InterPro" id="IPR004358">
    <property type="entry name" value="Sig_transdc_His_kin-like_C"/>
</dbReference>
<evidence type="ECO:0000256" key="3">
    <source>
        <dbReference type="ARBA" id="ARBA00022553"/>
    </source>
</evidence>
<dbReference type="CDD" id="cd16922">
    <property type="entry name" value="HATPase_EvgS-ArcB-TorS-like"/>
    <property type="match status" value="1"/>
</dbReference>
<evidence type="ECO:0000256" key="1">
    <source>
        <dbReference type="ARBA" id="ARBA00000085"/>
    </source>
</evidence>
<dbReference type="Proteomes" id="UP001232992">
    <property type="component" value="Unassembled WGS sequence"/>
</dbReference>
<feature type="domain" description="Histidine kinase" evidence="9">
    <location>
        <begin position="410"/>
        <end position="637"/>
    </location>
</feature>
<reference evidence="13 14" key="1">
    <citation type="submission" date="2023-01" db="EMBL/GenBank/DDBJ databases">
        <title>Novel diversity within Roseofilum (Cyanobacteria; Desertifilaceae) from marine benthic mats with descriptions of four novel species.</title>
        <authorList>
            <person name="Wang Y."/>
            <person name="Berthold D.E."/>
            <person name="Hu J."/>
            <person name="Lefler F.W."/>
            <person name="Laughinghouse H.D. IV."/>
        </authorList>
    </citation>
    <scope>NUCLEOTIDE SEQUENCE [LARGE SCALE GENOMIC DNA]</scope>
    <source>
        <strain evidence="13 14">BLCC-M143</strain>
    </source>
</reference>
<keyword evidence="13" id="KW-0547">Nucleotide-binding</keyword>
<dbReference type="PANTHER" id="PTHR43047">
    <property type="entry name" value="TWO-COMPONENT HISTIDINE PROTEIN KINASE"/>
    <property type="match status" value="1"/>
</dbReference>
<feature type="domain" description="PAS" evidence="11">
    <location>
        <begin position="268"/>
        <end position="339"/>
    </location>
</feature>
<dbReference type="InterPro" id="IPR036890">
    <property type="entry name" value="HATPase_C_sf"/>
</dbReference>
<keyword evidence="4" id="KW-0808">Transferase</keyword>
<keyword evidence="13" id="KW-0067">ATP-binding</keyword>
<evidence type="ECO:0000256" key="2">
    <source>
        <dbReference type="ARBA" id="ARBA00012438"/>
    </source>
</evidence>
<dbReference type="InterPro" id="IPR003661">
    <property type="entry name" value="HisK_dim/P_dom"/>
</dbReference>
<evidence type="ECO:0000256" key="5">
    <source>
        <dbReference type="ARBA" id="ARBA00022777"/>
    </source>
</evidence>
<dbReference type="CDD" id="cd17546">
    <property type="entry name" value="REC_hyHK_CKI1_RcsC-like"/>
    <property type="match status" value="1"/>
</dbReference>
<comment type="caution">
    <text evidence="13">The sequence shown here is derived from an EMBL/GenBank/DDBJ whole genome shotgun (WGS) entry which is preliminary data.</text>
</comment>
<feature type="modified residue" description="4-aspartylphosphate" evidence="7">
    <location>
        <position position="712"/>
    </location>
</feature>
<keyword evidence="14" id="KW-1185">Reference proteome</keyword>
<keyword evidence="5" id="KW-0418">Kinase</keyword>
<dbReference type="Pfam" id="PF02518">
    <property type="entry name" value="HATPase_c"/>
    <property type="match status" value="1"/>
</dbReference>
<dbReference type="GO" id="GO:0005524">
    <property type="term" value="F:ATP binding"/>
    <property type="evidence" value="ECO:0007669"/>
    <property type="project" value="UniProtKB-KW"/>
</dbReference>
<dbReference type="PROSITE" id="PS50112">
    <property type="entry name" value="PAS"/>
    <property type="match status" value="1"/>
</dbReference>
<dbReference type="EMBL" id="JAQOSQ010000025">
    <property type="protein sequence ID" value="MDJ1185062.1"/>
    <property type="molecule type" value="Genomic_DNA"/>
</dbReference>